<proteinExistence type="predicted"/>
<evidence type="ECO:0000256" key="4">
    <source>
        <dbReference type="SAM" id="MobiDB-lite"/>
    </source>
</evidence>
<dbReference type="Gene3D" id="3.40.366.10">
    <property type="entry name" value="Malonyl-Coenzyme A Acyl Carrier Protein, domain 2"/>
    <property type="match status" value="1"/>
</dbReference>
<accession>A0ABN0R077</accession>
<name>A0ABN0R077_MYCUL</name>
<evidence type="ECO:0000313" key="6">
    <source>
        <dbReference type="EMBL" id="EUA90321.1"/>
    </source>
</evidence>
<dbReference type="InterPro" id="IPR014043">
    <property type="entry name" value="Acyl_transferase_dom"/>
</dbReference>
<dbReference type="EMBL" id="JAOL01000105">
    <property type="protein sequence ID" value="EUA90321.1"/>
    <property type="molecule type" value="Genomic_DNA"/>
</dbReference>
<comment type="caution">
    <text evidence="6">The sequence shown here is derived from an EMBL/GenBank/DDBJ whole genome shotgun (WGS) entry which is preliminary data.</text>
</comment>
<keyword evidence="1" id="KW-0596">Phosphopantetheine</keyword>
<evidence type="ECO:0000256" key="1">
    <source>
        <dbReference type="ARBA" id="ARBA00022450"/>
    </source>
</evidence>
<dbReference type="GO" id="GO:0016740">
    <property type="term" value="F:transferase activity"/>
    <property type="evidence" value="ECO:0007669"/>
    <property type="project" value="UniProtKB-KW"/>
</dbReference>
<reference evidence="6 7" key="1">
    <citation type="submission" date="2014-01" db="EMBL/GenBank/DDBJ databases">
        <authorList>
            <person name="Dobos K."/>
            <person name="Lenaerts A."/>
            <person name="Ordway D."/>
            <person name="DeGroote M.A."/>
            <person name="Parker T."/>
            <person name="Sizemore C."/>
            <person name="Tallon L.J."/>
            <person name="Sadzewicz L.K."/>
            <person name="Sengamalay N."/>
            <person name="Fraser C.M."/>
            <person name="Hine E."/>
            <person name="Shefchek K.A."/>
            <person name="Das S.P."/>
            <person name="Tettelin H."/>
        </authorList>
    </citation>
    <scope>NUCLEOTIDE SEQUENCE [LARGE SCALE GENOMIC DNA]</scope>
    <source>
        <strain evidence="6 7">Harvey</strain>
    </source>
</reference>
<dbReference type="Proteomes" id="UP000020681">
    <property type="component" value="Unassembled WGS sequence"/>
</dbReference>
<sequence length="193" mass="20560">MWPTRSTITVPGRPGSAPWSPGNAPKRWPDYARWPPTNTPRRGQSSRRPPEPGTVFVYSGRGSQWAGMGRQLLADEPAFAAAVAELEPVFLAEAGFSLHDVLANGTELVGIEQIQLGLIGMQLTLTELWRSYGIQPDLVIGHSMGEVAAAVVAGALTPAEGLRVTAVRSRLMAPLSGQGGMALLGLDASRPRR</sequence>
<evidence type="ECO:0000256" key="3">
    <source>
        <dbReference type="ARBA" id="ARBA00023268"/>
    </source>
</evidence>
<evidence type="ECO:0000256" key="2">
    <source>
        <dbReference type="ARBA" id="ARBA00022553"/>
    </source>
</evidence>
<evidence type="ECO:0000259" key="5">
    <source>
        <dbReference type="SMART" id="SM00827"/>
    </source>
</evidence>
<keyword evidence="2" id="KW-0597">Phosphoprotein</keyword>
<dbReference type="Pfam" id="PF00698">
    <property type="entry name" value="Acyl_transf_1"/>
    <property type="match status" value="1"/>
</dbReference>
<gene>
    <name evidence="6" type="ORF">I551_3203</name>
</gene>
<keyword evidence="3" id="KW-0511">Multifunctional enzyme</keyword>
<dbReference type="InterPro" id="IPR016035">
    <property type="entry name" value="Acyl_Trfase/lysoPLipase"/>
</dbReference>
<feature type="region of interest" description="Disordered" evidence="4">
    <location>
        <begin position="1"/>
        <end position="52"/>
    </location>
</feature>
<dbReference type="PANTHER" id="PTHR43775">
    <property type="entry name" value="FATTY ACID SYNTHASE"/>
    <property type="match status" value="1"/>
</dbReference>
<keyword evidence="6" id="KW-0808">Transferase</keyword>
<keyword evidence="7" id="KW-1185">Reference proteome</keyword>
<dbReference type="SMART" id="SM00827">
    <property type="entry name" value="PKS_AT"/>
    <property type="match status" value="1"/>
</dbReference>
<dbReference type="SUPFAM" id="SSF52151">
    <property type="entry name" value="FabD/lysophospholipase-like"/>
    <property type="match status" value="1"/>
</dbReference>
<dbReference type="InterPro" id="IPR001227">
    <property type="entry name" value="Ac_transferase_dom_sf"/>
</dbReference>
<dbReference type="InterPro" id="IPR050091">
    <property type="entry name" value="PKS_NRPS_Biosynth_Enz"/>
</dbReference>
<feature type="domain" description="Malonyl-CoA:ACP transacylase (MAT)" evidence="5">
    <location>
        <begin position="57"/>
        <end position="193"/>
    </location>
</feature>
<organism evidence="6 7">
    <name type="scientific">Mycobacterium ulcerans str. Harvey</name>
    <dbReference type="NCBI Taxonomy" id="1299332"/>
    <lineage>
        <taxon>Bacteria</taxon>
        <taxon>Bacillati</taxon>
        <taxon>Actinomycetota</taxon>
        <taxon>Actinomycetes</taxon>
        <taxon>Mycobacteriales</taxon>
        <taxon>Mycobacteriaceae</taxon>
        <taxon>Mycobacterium</taxon>
        <taxon>Mycobacterium ulcerans group</taxon>
    </lineage>
</organism>
<dbReference type="PANTHER" id="PTHR43775:SF37">
    <property type="entry name" value="SI:DKEY-61P9.11"/>
    <property type="match status" value="1"/>
</dbReference>
<protein>
    <submittedName>
        <fullName evidence="6">Acyl transferase domain protein</fullName>
    </submittedName>
</protein>
<evidence type="ECO:0000313" key="7">
    <source>
        <dbReference type="Proteomes" id="UP000020681"/>
    </source>
</evidence>